<accession>A0A388KXG9</accession>
<protein>
    <recommendedName>
        <fullName evidence="6">SWIM-type domain-containing protein</fullName>
    </recommendedName>
</protein>
<evidence type="ECO:0000256" key="3">
    <source>
        <dbReference type="ARBA" id="ARBA00022833"/>
    </source>
</evidence>
<evidence type="ECO:0000313" key="8">
    <source>
        <dbReference type="Proteomes" id="UP000265515"/>
    </source>
</evidence>
<dbReference type="PROSITE" id="PS50966">
    <property type="entry name" value="ZF_SWIM"/>
    <property type="match status" value="1"/>
</dbReference>
<feature type="domain" description="SWIM-type" evidence="6">
    <location>
        <begin position="870"/>
        <end position="902"/>
    </location>
</feature>
<dbReference type="Proteomes" id="UP000265515">
    <property type="component" value="Unassembled WGS sequence"/>
</dbReference>
<dbReference type="InterPro" id="IPR006564">
    <property type="entry name" value="Znf_PMZ"/>
</dbReference>
<feature type="compositionally biased region" description="Polar residues" evidence="5">
    <location>
        <begin position="24"/>
        <end position="46"/>
    </location>
</feature>
<evidence type="ECO:0000259" key="6">
    <source>
        <dbReference type="PROSITE" id="PS50966"/>
    </source>
</evidence>
<reference evidence="7 8" key="1">
    <citation type="journal article" date="2018" name="Cell">
        <title>The Chara Genome: Secondary Complexity and Implications for Plant Terrestrialization.</title>
        <authorList>
            <person name="Nishiyama T."/>
            <person name="Sakayama H."/>
            <person name="Vries J.D."/>
            <person name="Buschmann H."/>
            <person name="Saint-Marcoux D."/>
            <person name="Ullrich K.K."/>
            <person name="Haas F.B."/>
            <person name="Vanderstraeten L."/>
            <person name="Becker D."/>
            <person name="Lang D."/>
            <person name="Vosolsobe S."/>
            <person name="Rombauts S."/>
            <person name="Wilhelmsson P.K.I."/>
            <person name="Janitza P."/>
            <person name="Kern R."/>
            <person name="Heyl A."/>
            <person name="Rumpler F."/>
            <person name="Villalobos L.I.A.C."/>
            <person name="Clay J.M."/>
            <person name="Skokan R."/>
            <person name="Toyoda A."/>
            <person name="Suzuki Y."/>
            <person name="Kagoshima H."/>
            <person name="Schijlen E."/>
            <person name="Tajeshwar N."/>
            <person name="Catarino B."/>
            <person name="Hetherington A.J."/>
            <person name="Saltykova A."/>
            <person name="Bonnot C."/>
            <person name="Breuninger H."/>
            <person name="Symeonidi A."/>
            <person name="Radhakrishnan G.V."/>
            <person name="Van Nieuwerburgh F."/>
            <person name="Deforce D."/>
            <person name="Chang C."/>
            <person name="Karol K.G."/>
            <person name="Hedrich R."/>
            <person name="Ulvskov P."/>
            <person name="Glockner G."/>
            <person name="Delwiche C.F."/>
            <person name="Petrasek J."/>
            <person name="Van de Peer Y."/>
            <person name="Friml J."/>
            <person name="Beilby M."/>
            <person name="Dolan L."/>
            <person name="Kohara Y."/>
            <person name="Sugano S."/>
            <person name="Fujiyama A."/>
            <person name="Delaux P.-M."/>
            <person name="Quint M."/>
            <person name="TheiBen G."/>
            <person name="Hagemann M."/>
            <person name="Harholt J."/>
            <person name="Dunand C."/>
            <person name="Zachgo S."/>
            <person name="Langdale J."/>
            <person name="Maumus F."/>
            <person name="Straeten D.V.D."/>
            <person name="Gould S.B."/>
            <person name="Rensing S.A."/>
        </authorList>
    </citation>
    <scope>NUCLEOTIDE SEQUENCE [LARGE SCALE GENOMIC DNA]</scope>
    <source>
        <strain evidence="7 8">S276</strain>
    </source>
</reference>
<dbReference type="Pfam" id="PF04434">
    <property type="entry name" value="SWIM"/>
    <property type="match status" value="1"/>
</dbReference>
<dbReference type="SMART" id="SM00575">
    <property type="entry name" value="ZnF_PMZ"/>
    <property type="match status" value="1"/>
</dbReference>
<dbReference type="GO" id="GO:0008270">
    <property type="term" value="F:zinc ion binding"/>
    <property type="evidence" value="ECO:0007669"/>
    <property type="project" value="UniProtKB-KW"/>
</dbReference>
<dbReference type="Pfam" id="PF03108">
    <property type="entry name" value="DBD_Tnp_Mut"/>
    <property type="match status" value="1"/>
</dbReference>
<evidence type="ECO:0000256" key="2">
    <source>
        <dbReference type="ARBA" id="ARBA00022771"/>
    </source>
</evidence>
<feature type="compositionally biased region" description="Basic and acidic residues" evidence="5">
    <location>
        <begin position="1120"/>
        <end position="1131"/>
    </location>
</feature>
<feature type="region of interest" description="Disordered" evidence="5">
    <location>
        <begin position="324"/>
        <end position="365"/>
    </location>
</feature>
<dbReference type="AlphaFoldDB" id="A0A388KXG9"/>
<dbReference type="InterPro" id="IPR007527">
    <property type="entry name" value="Znf_SWIM"/>
</dbReference>
<gene>
    <name evidence="7" type="ORF">CBR_g19272</name>
</gene>
<comment type="caution">
    <text evidence="7">The sequence shown here is derived from an EMBL/GenBank/DDBJ whole genome shotgun (WGS) entry which is preliminary data.</text>
</comment>
<proteinExistence type="predicted"/>
<dbReference type="EMBL" id="BFEA01000210">
    <property type="protein sequence ID" value="GBG74759.1"/>
    <property type="molecule type" value="Genomic_DNA"/>
</dbReference>
<dbReference type="OrthoDB" id="1918246at2759"/>
<keyword evidence="1" id="KW-0479">Metal-binding</keyword>
<evidence type="ECO:0000313" key="7">
    <source>
        <dbReference type="EMBL" id="GBG74759.1"/>
    </source>
</evidence>
<feature type="region of interest" description="Disordered" evidence="5">
    <location>
        <begin position="1120"/>
        <end position="1139"/>
    </location>
</feature>
<dbReference type="InterPro" id="IPR004332">
    <property type="entry name" value="Transposase_MuDR"/>
</dbReference>
<feature type="region of interest" description="Disordered" evidence="5">
    <location>
        <begin position="231"/>
        <end position="289"/>
    </location>
</feature>
<dbReference type="Pfam" id="PF10551">
    <property type="entry name" value="MULE"/>
    <property type="match status" value="1"/>
</dbReference>
<dbReference type="PANTHER" id="PTHR31973">
    <property type="entry name" value="POLYPROTEIN, PUTATIVE-RELATED"/>
    <property type="match status" value="1"/>
</dbReference>
<feature type="compositionally biased region" description="Basic and acidic residues" evidence="5">
    <location>
        <begin position="263"/>
        <end position="272"/>
    </location>
</feature>
<feature type="region of interest" description="Disordered" evidence="5">
    <location>
        <begin position="137"/>
        <end position="156"/>
    </location>
</feature>
<evidence type="ECO:0000256" key="1">
    <source>
        <dbReference type="ARBA" id="ARBA00022723"/>
    </source>
</evidence>
<feature type="compositionally biased region" description="Pro residues" evidence="5">
    <location>
        <begin position="231"/>
        <end position="243"/>
    </location>
</feature>
<organism evidence="7 8">
    <name type="scientific">Chara braunii</name>
    <name type="common">Braun's stonewort</name>
    <dbReference type="NCBI Taxonomy" id="69332"/>
    <lineage>
        <taxon>Eukaryota</taxon>
        <taxon>Viridiplantae</taxon>
        <taxon>Streptophyta</taxon>
        <taxon>Charophyceae</taxon>
        <taxon>Charales</taxon>
        <taxon>Characeae</taxon>
        <taxon>Chara</taxon>
    </lineage>
</organism>
<dbReference type="Gramene" id="GBG74759">
    <property type="protein sequence ID" value="GBG74759"/>
    <property type="gene ID" value="CBR_g19272"/>
</dbReference>
<evidence type="ECO:0000256" key="4">
    <source>
        <dbReference type="PROSITE-ProRule" id="PRU00325"/>
    </source>
</evidence>
<feature type="region of interest" description="Disordered" evidence="5">
    <location>
        <begin position="1011"/>
        <end position="1107"/>
    </location>
</feature>
<dbReference type="PANTHER" id="PTHR31973:SF187">
    <property type="entry name" value="MUTATOR TRANSPOSASE MUDRA PROTEIN"/>
    <property type="match status" value="1"/>
</dbReference>
<keyword evidence="8" id="KW-1185">Reference proteome</keyword>
<name>A0A388KXG9_CHABU</name>
<keyword evidence="3" id="KW-0862">Zinc</keyword>
<feature type="region of interest" description="Disordered" evidence="5">
    <location>
        <begin position="1"/>
        <end position="47"/>
    </location>
</feature>
<dbReference type="InterPro" id="IPR018289">
    <property type="entry name" value="MULE_transposase_dom"/>
</dbReference>
<evidence type="ECO:0000256" key="5">
    <source>
        <dbReference type="SAM" id="MobiDB-lite"/>
    </source>
</evidence>
<keyword evidence="2 4" id="KW-0863">Zinc-finger</keyword>
<sequence length="1200" mass="129898">MQEERQITADNQPLTQDHGLRPPSGSQAAQTPAVSAPSSSLPTSVLGQRPVAGTFGGSTTTAPACYLAPEGITANPTSAPTPLLFSSLSSSVLHGYFDPVVKQWVPYTTQVVSPWMGDRVMGPLSASIPPQHLVNLPHSQPSPHVPATHGTDQLPRPVVAPDTVLAEQPGTNGKRSPDAELEQLASRVARLEMYFGASSSVLHGYLDPVVKQWVPYTMQVVAPPWMCSGVSPPPVSSSIPPQPSVTLPHSQPSPDVPVSHGTEQLRRSDIAAERVPTAQPGTTSRPSHDAEIEELISRVARLEAYFAALHQQFPVHGVRLPVKEGNGLPKARHSEPPLSPAQSTVVRQPHSPPVERAGDNSGAQCSDGRCYTDADLARMQATIRMMHGGLQPVKDSDAGVPAGCAAGAHIVGALALRKGQQFPDMTSLRDSLVRYAVACNFEFETIRSSQTRFAASCSSPGCTWHVSARAPNDRVGAPIVVNLVRPHDKGCKMHFKDRNQHAGARWASKIIAEVVRNTPAVSVAQIISELESECGQLLPYDVAYRARDMAVTLVSADNDDGYRHLQTYCRQLQDCNPGTVASVEWDGASSFVRFFSAFGTCLKGFVHCRPVLAIGTARLTGRTPRTLLTATGYDAMGRLYPVAFGVVSTEDKSHWTWFLTMLSNALRTVERMHPRLAFISDRQPGILAAVEHVFGDVFHASCMRHILNSIKGVYDIPGLGGLMWRAARVPKQHTFDGVVSAMQAAAGSREPVTRLFQQFPPEHWASACGLGGCRFDALSNHVDSLIDVLGDAHELPPMHLCEAIRERLQQWFDERRDAAARFQGVVPPRVQRRLLDPVIQAARFWVPKSTAAGKYEVRGADTPTSARVSRQVDLDARTCDCGWWAVLHRPCRHAVAAMSAEQLEVHKFFHPCFTVSALRASYEGGISPAPLPAEWQSTVTEEEIGPFEAVPKAGHRKKAHNITRHKGLGVIKQRCGLCGTYGHKKSTCTHAADKQARAAGKDKDLAAPLQTQAEGRQERAEEGTLGTIDDSTARETHPRGRPRKPLPDGTPPPKRPRGRPRKSEGRPDPRPGTGADDSKPAVYMPPDEDEGHEDSHSKEEGGVDDIIDLDIRIRHVPVDADGDEQHGRARPSDTAIRARHVTDDVSQGNGSTHDTRPQAGEVLLPILKGRGDEALPRSACVEEATAQLGGNRVAGVICSI</sequence>